<reference evidence="2" key="1">
    <citation type="submission" date="2022-11" db="UniProtKB">
        <authorList>
            <consortium name="WormBaseParasite"/>
        </authorList>
    </citation>
    <scope>IDENTIFICATION</scope>
</reference>
<protein>
    <submittedName>
        <fullName evidence="2">Uncharacterized protein</fullName>
    </submittedName>
</protein>
<accession>A0A914LSI9</accession>
<name>A0A914LSI9_MELIC</name>
<sequence length="252" mass="28424">MRCSGFSIENIILILSRVNADRTLQKLNPADENHYRIFVHDVKLLAKMIEVQPSLNMSIYKTLESKPATYAVRRTELKSTFLSPGRTEIEYNAFSSTIPRRITVALVANGAFNGDISLSPFNFKPFNLRDISVHTGGHIYPMVSYKLKFDEDIFVRAYVDMYEALGMANSDRSFDISLTQFKSGWSFFVIPLTSTLDDSCGFELLRSGTTSVRLEFNSPIPAGGVEMIIMGEFDQLLMIDYNRHIVSDSTLG</sequence>
<dbReference type="AlphaFoldDB" id="A0A914LSI9"/>
<keyword evidence="1" id="KW-1185">Reference proteome</keyword>
<proteinExistence type="predicted"/>
<organism evidence="1 2">
    <name type="scientific">Meloidogyne incognita</name>
    <name type="common">Southern root-knot nematode worm</name>
    <name type="synonym">Oxyuris incognita</name>
    <dbReference type="NCBI Taxonomy" id="6306"/>
    <lineage>
        <taxon>Eukaryota</taxon>
        <taxon>Metazoa</taxon>
        <taxon>Ecdysozoa</taxon>
        <taxon>Nematoda</taxon>
        <taxon>Chromadorea</taxon>
        <taxon>Rhabditida</taxon>
        <taxon>Tylenchina</taxon>
        <taxon>Tylenchomorpha</taxon>
        <taxon>Tylenchoidea</taxon>
        <taxon>Meloidogynidae</taxon>
        <taxon>Meloidogyninae</taxon>
        <taxon>Meloidogyne</taxon>
        <taxon>Meloidogyne incognita group</taxon>
    </lineage>
</organism>
<evidence type="ECO:0000313" key="2">
    <source>
        <dbReference type="WBParaSite" id="Minc3s00838g17950"/>
    </source>
</evidence>
<dbReference type="Proteomes" id="UP000887563">
    <property type="component" value="Unplaced"/>
</dbReference>
<evidence type="ECO:0000313" key="1">
    <source>
        <dbReference type="Proteomes" id="UP000887563"/>
    </source>
</evidence>
<dbReference type="WBParaSite" id="Minc3s00838g17950">
    <property type="protein sequence ID" value="Minc3s00838g17950"/>
    <property type="gene ID" value="Minc3s00838g17950"/>
</dbReference>